<accession>A0A0V0ZBJ4</accession>
<dbReference type="EMBL" id="JYDQ01000250">
    <property type="protein sequence ID" value="KRY09941.1"/>
    <property type="molecule type" value="Genomic_DNA"/>
</dbReference>
<protein>
    <submittedName>
        <fullName evidence="1">Uncharacterized protein</fullName>
    </submittedName>
</protein>
<gene>
    <name evidence="1" type="ORF">T12_6628</name>
</gene>
<reference evidence="1 2" key="1">
    <citation type="submission" date="2015-01" db="EMBL/GenBank/DDBJ databases">
        <title>Evolution of Trichinella species and genotypes.</title>
        <authorList>
            <person name="Korhonen P.K."/>
            <person name="Edoardo P."/>
            <person name="Giuseppe L.R."/>
            <person name="Gasser R.B."/>
        </authorList>
    </citation>
    <scope>NUCLEOTIDE SEQUENCE [LARGE SCALE GENOMIC DNA]</scope>
    <source>
        <strain evidence="1">ISS2496</strain>
    </source>
</reference>
<comment type="caution">
    <text evidence="1">The sequence shown here is derived from an EMBL/GenBank/DDBJ whole genome shotgun (WGS) entry which is preliminary data.</text>
</comment>
<keyword evidence="2" id="KW-1185">Reference proteome</keyword>
<evidence type="ECO:0000313" key="1">
    <source>
        <dbReference type="EMBL" id="KRY09941.1"/>
    </source>
</evidence>
<dbReference type="Proteomes" id="UP000054783">
    <property type="component" value="Unassembled WGS sequence"/>
</dbReference>
<sequence>MLLRRVCQKLKVKIFFDIRTSLIKILLAKSLKFKISTIAYLQFNVWCGKATEKQLRHLLA</sequence>
<organism evidence="1 2">
    <name type="scientific">Trichinella patagoniensis</name>
    <dbReference type="NCBI Taxonomy" id="990121"/>
    <lineage>
        <taxon>Eukaryota</taxon>
        <taxon>Metazoa</taxon>
        <taxon>Ecdysozoa</taxon>
        <taxon>Nematoda</taxon>
        <taxon>Enoplea</taxon>
        <taxon>Dorylaimia</taxon>
        <taxon>Trichinellida</taxon>
        <taxon>Trichinellidae</taxon>
        <taxon>Trichinella</taxon>
    </lineage>
</organism>
<name>A0A0V0ZBJ4_9BILA</name>
<dbReference type="AlphaFoldDB" id="A0A0V0ZBJ4"/>
<proteinExistence type="predicted"/>
<evidence type="ECO:0000313" key="2">
    <source>
        <dbReference type="Proteomes" id="UP000054783"/>
    </source>
</evidence>